<keyword evidence="5" id="KW-0067">ATP-binding</keyword>
<dbReference type="Pfam" id="PF00069">
    <property type="entry name" value="Pkinase"/>
    <property type="match status" value="1"/>
</dbReference>
<evidence type="ECO:0000313" key="8">
    <source>
        <dbReference type="EMBL" id="RUS28777.1"/>
    </source>
</evidence>
<evidence type="ECO:0000313" key="9">
    <source>
        <dbReference type="Proteomes" id="UP000274822"/>
    </source>
</evidence>
<keyword evidence="9" id="KW-1185">Reference proteome</keyword>
<keyword evidence="2" id="KW-0808">Transferase</keyword>
<dbReference type="SUPFAM" id="SSF56112">
    <property type="entry name" value="Protein kinase-like (PK-like)"/>
    <property type="match status" value="1"/>
</dbReference>
<dbReference type="EMBL" id="RBNJ01006155">
    <property type="protein sequence ID" value="RUS28777.1"/>
    <property type="molecule type" value="Genomic_DNA"/>
</dbReference>
<dbReference type="EC" id="2.7.11.1" evidence="1"/>
<dbReference type="PANTHER" id="PTHR24348">
    <property type="entry name" value="SERINE/THREONINE-PROTEIN KINASE UNC-51-RELATED"/>
    <property type="match status" value="1"/>
</dbReference>
<proteinExistence type="predicted"/>
<keyword evidence="4 8" id="KW-0418">Kinase</keyword>
<dbReference type="Proteomes" id="UP000274822">
    <property type="component" value="Unassembled WGS sequence"/>
</dbReference>
<accession>A0A433QG43</accession>
<dbReference type="PROSITE" id="PS50011">
    <property type="entry name" value="PROTEIN_KINASE_DOM"/>
    <property type="match status" value="1"/>
</dbReference>
<dbReference type="GO" id="GO:0000407">
    <property type="term" value="C:phagophore assembly site"/>
    <property type="evidence" value="ECO:0007669"/>
    <property type="project" value="TreeGrafter"/>
</dbReference>
<dbReference type="GO" id="GO:0005829">
    <property type="term" value="C:cytosol"/>
    <property type="evidence" value="ECO:0007669"/>
    <property type="project" value="TreeGrafter"/>
</dbReference>
<reference evidence="8 9" key="1">
    <citation type="journal article" date="2018" name="New Phytol.">
        <title>Phylogenomics of Endogonaceae and evolution of mycorrhizas within Mucoromycota.</title>
        <authorList>
            <person name="Chang Y."/>
            <person name="Desiro A."/>
            <person name="Na H."/>
            <person name="Sandor L."/>
            <person name="Lipzen A."/>
            <person name="Clum A."/>
            <person name="Barry K."/>
            <person name="Grigoriev I.V."/>
            <person name="Martin F.M."/>
            <person name="Stajich J.E."/>
            <person name="Smith M.E."/>
            <person name="Bonito G."/>
            <person name="Spatafora J.W."/>
        </authorList>
    </citation>
    <scope>NUCLEOTIDE SEQUENCE [LARGE SCALE GENOMIC DNA]</scope>
    <source>
        <strain evidence="8 9">AD002</strain>
    </source>
</reference>
<keyword evidence="3" id="KW-0547">Nucleotide-binding</keyword>
<name>A0A433QG43_9FUNG</name>
<sequence>MVNPCTPTPQQFDPRSDLNGRTFRNYCPTGIWHEGTCHVVHKANKLTTAELVAIKFYRNNTAMYKTEKDMLKIIRKSNPKNVIRIFDFVDEDPVCPGYNYMVMEYCKCDLAHFVQKQETPLDTQYVKYIIKSILEGIQACHDAKIVHCDIKPKNLMLFSDDEVLQGVWKLGDFDSARRRGQSINSIITIDYTAPEVVVAQHRRRVPAKAECEIDVFALGMLLFYVVVRDTYWDVIGVTGDAKLDKLADSTELTVSNTAVQEDAIQEIIRGGADITSGLIQKQPGKRTSLKQLRKNPWFTGATSKLEGMVKEIQKDQKEVLRNQEDLLQGQEELKKKSTVIAKFLKAQEKRTGKQLTVIFDELRSMRSFILEVAECTVPRVFIVKPMNRELKDPRSWLTQPFRLHLLCEEGFHLTPHEGYVVKKPLEFLKAYGTYIKLGVWLLLLGAKIAMHGVVPSDVLPETLASLLNDEHIDFIEQADNLTQTVDDYIDKKSEEMSSYTWKGRVSTNGSSYQVLQGQALKNFQGEHALFVYCVIRIVRIITTAIHQLLLNISIPSAFLEKTDPSFRYGNLERGQHRKTGKMVWVCTQHRTLLNPLSDQESSPARPQAHHLGSTTSTISFSSTSSSSTISLRSEIKTLKKKADKHAANIQDMAAHEHLNKAICRKVAKKVLNAQETLKVMLDGLELDNGETDTMRTQQLQNMCGTLNGYSTILEELELFVKNARGTGGLLKRIFAMNKRDEFDR</sequence>
<dbReference type="InterPro" id="IPR000719">
    <property type="entry name" value="Prot_kinase_dom"/>
</dbReference>
<dbReference type="InterPro" id="IPR008271">
    <property type="entry name" value="Ser/Thr_kinase_AS"/>
</dbReference>
<dbReference type="Gene3D" id="1.10.510.10">
    <property type="entry name" value="Transferase(Phosphotransferase) domain 1"/>
    <property type="match status" value="1"/>
</dbReference>
<comment type="caution">
    <text evidence="8">The sequence shown here is derived from an EMBL/GenBank/DDBJ whole genome shotgun (WGS) entry which is preliminary data.</text>
</comment>
<feature type="compositionally biased region" description="Low complexity" evidence="6">
    <location>
        <begin position="613"/>
        <end position="624"/>
    </location>
</feature>
<dbReference type="InterPro" id="IPR045269">
    <property type="entry name" value="Atg1-like"/>
</dbReference>
<evidence type="ECO:0000256" key="6">
    <source>
        <dbReference type="SAM" id="MobiDB-lite"/>
    </source>
</evidence>
<dbReference type="PROSITE" id="PS00108">
    <property type="entry name" value="PROTEIN_KINASE_ST"/>
    <property type="match status" value="1"/>
</dbReference>
<dbReference type="PANTHER" id="PTHR24348:SF22">
    <property type="entry name" value="NON-SPECIFIC SERINE_THREONINE PROTEIN KINASE"/>
    <property type="match status" value="1"/>
</dbReference>
<dbReference type="GO" id="GO:0005776">
    <property type="term" value="C:autophagosome"/>
    <property type="evidence" value="ECO:0007669"/>
    <property type="project" value="TreeGrafter"/>
</dbReference>
<organism evidence="8 9">
    <name type="scientific">Jimgerdemannia flammicorona</name>
    <dbReference type="NCBI Taxonomy" id="994334"/>
    <lineage>
        <taxon>Eukaryota</taxon>
        <taxon>Fungi</taxon>
        <taxon>Fungi incertae sedis</taxon>
        <taxon>Mucoromycota</taxon>
        <taxon>Mucoromycotina</taxon>
        <taxon>Endogonomycetes</taxon>
        <taxon>Endogonales</taxon>
        <taxon>Endogonaceae</taxon>
        <taxon>Jimgerdemannia</taxon>
    </lineage>
</organism>
<evidence type="ECO:0000256" key="2">
    <source>
        <dbReference type="ARBA" id="ARBA00022679"/>
    </source>
</evidence>
<dbReference type="InterPro" id="IPR011009">
    <property type="entry name" value="Kinase-like_dom_sf"/>
</dbReference>
<dbReference type="AlphaFoldDB" id="A0A433QG43"/>
<dbReference type="SMART" id="SM00220">
    <property type="entry name" value="S_TKc"/>
    <property type="match status" value="1"/>
</dbReference>
<evidence type="ECO:0000256" key="3">
    <source>
        <dbReference type="ARBA" id="ARBA00022741"/>
    </source>
</evidence>
<dbReference type="GO" id="GO:0005524">
    <property type="term" value="F:ATP binding"/>
    <property type="evidence" value="ECO:0007669"/>
    <property type="project" value="UniProtKB-KW"/>
</dbReference>
<gene>
    <name evidence="8" type="ORF">BC938DRAFT_481459</name>
</gene>
<dbReference type="GO" id="GO:0010506">
    <property type="term" value="P:regulation of autophagy"/>
    <property type="evidence" value="ECO:0007669"/>
    <property type="project" value="InterPro"/>
</dbReference>
<feature type="domain" description="Protein kinase" evidence="7">
    <location>
        <begin position="26"/>
        <end position="298"/>
    </location>
</feature>
<feature type="region of interest" description="Disordered" evidence="6">
    <location>
        <begin position="596"/>
        <end position="624"/>
    </location>
</feature>
<evidence type="ECO:0000256" key="5">
    <source>
        <dbReference type="ARBA" id="ARBA00022840"/>
    </source>
</evidence>
<evidence type="ECO:0000256" key="4">
    <source>
        <dbReference type="ARBA" id="ARBA00022777"/>
    </source>
</evidence>
<dbReference type="GO" id="GO:0004674">
    <property type="term" value="F:protein serine/threonine kinase activity"/>
    <property type="evidence" value="ECO:0007669"/>
    <property type="project" value="UniProtKB-EC"/>
</dbReference>
<dbReference type="GO" id="GO:0016020">
    <property type="term" value="C:membrane"/>
    <property type="evidence" value="ECO:0007669"/>
    <property type="project" value="TreeGrafter"/>
</dbReference>
<evidence type="ECO:0000259" key="7">
    <source>
        <dbReference type="PROSITE" id="PS50011"/>
    </source>
</evidence>
<dbReference type="GO" id="GO:0000045">
    <property type="term" value="P:autophagosome assembly"/>
    <property type="evidence" value="ECO:0007669"/>
    <property type="project" value="TreeGrafter"/>
</dbReference>
<protein>
    <recommendedName>
        <fullName evidence="1">non-specific serine/threonine protein kinase</fullName>
        <ecNumber evidence="1">2.7.11.1</ecNumber>
    </recommendedName>
</protein>
<evidence type="ECO:0000256" key="1">
    <source>
        <dbReference type="ARBA" id="ARBA00012513"/>
    </source>
</evidence>